<evidence type="ECO:0000256" key="5">
    <source>
        <dbReference type="ARBA" id="ARBA00023136"/>
    </source>
</evidence>
<comment type="subcellular location">
    <subcellularLocation>
        <location evidence="1">Membrane</location>
        <topology evidence="1">Multi-pass membrane protein</topology>
    </subcellularLocation>
</comment>
<evidence type="ECO:0000256" key="7">
    <source>
        <dbReference type="ARBA" id="ARBA00023224"/>
    </source>
</evidence>
<evidence type="ECO:0000256" key="3">
    <source>
        <dbReference type="ARBA" id="ARBA00022989"/>
    </source>
</evidence>
<feature type="transmembrane region" description="Helical" evidence="9">
    <location>
        <begin position="58"/>
        <end position="83"/>
    </location>
</feature>
<evidence type="ECO:0000256" key="9">
    <source>
        <dbReference type="SAM" id="Phobius"/>
    </source>
</evidence>
<evidence type="ECO:0000256" key="2">
    <source>
        <dbReference type="ARBA" id="ARBA00022692"/>
    </source>
</evidence>
<keyword evidence="3 9" id="KW-1133">Transmembrane helix</keyword>
<dbReference type="PROSITE" id="PS00237">
    <property type="entry name" value="G_PROTEIN_RECEP_F1_1"/>
    <property type="match status" value="1"/>
</dbReference>
<evidence type="ECO:0000256" key="1">
    <source>
        <dbReference type="ARBA" id="ARBA00004141"/>
    </source>
</evidence>
<dbReference type="PRINTS" id="PR00237">
    <property type="entry name" value="GPCRRHODOPSN"/>
</dbReference>
<dbReference type="Pfam" id="PF00001">
    <property type="entry name" value="7tm_1"/>
    <property type="match status" value="1"/>
</dbReference>
<evidence type="ECO:0000313" key="11">
    <source>
        <dbReference type="EMBL" id="PFX33116.1"/>
    </source>
</evidence>
<keyword evidence="4 8" id="KW-0297">G-protein coupled receptor</keyword>
<accession>A0A2B4SUU8</accession>
<organism evidence="11 12">
    <name type="scientific">Stylophora pistillata</name>
    <name type="common">Smooth cauliflower coral</name>
    <dbReference type="NCBI Taxonomy" id="50429"/>
    <lineage>
        <taxon>Eukaryota</taxon>
        <taxon>Metazoa</taxon>
        <taxon>Cnidaria</taxon>
        <taxon>Anthozoa</taxon>
        <taxon>Hexacorallia</taxon>
        <taxon>Scleractinia</taxon>
        <taxon>Astrocoeniina</taxon>
        <taxon>Pocilloporidae</taxon>
        <taxon>Stylophora</taxon>
    </lineage>
</organism>
<keyword evidence="5 9" id="KW-0472">Membrane</keyword>
<sequence length="557" mass="63393">MAAPTTSLHEELLSRSISSTAGESFLYAFIVSVGTVGNFAVLLVLYKNHRLRNIPAYFVISLAISDVIMLDLCAPFSIAVLMTGDWLFGDLLCQIQGFGVMLVACASLGTLALVAINRYFHIVKTSQYRVIFTPRNAILIILGGWASAFITPLTYTAAGKDYVFQPGKFFCFMESKFTLLVLPFYGFIAISMLILIVCYLSVFKALKTHERTVANNLRKGNTRQIVISLEDIRVTKILFATVVGFVLCWTPVLMIDIVDAFLGSEWELTRGTYYMYTIFGITSSAINPIIYGVMNPSYRRAYCRLFGCRRQGRVGDVPTTQGPELTKHELIAPEQIFRTLITASECEKFDKSWVSDTSRRKWAWVLKVFEEWKKQKKEAVLKQDYSGEAVIQQDIDEMSDEMLDFTLARFFAEVRKEDGKEYPGKNLYEILSSIQMYLRVQCKRNITLIDKKGCTFRNLNSALNFVMKERARQGIGVDVNQANLITQEQENYLRKHGFLGSQNGELLRDTLVWVLGVQFVLRAGQEHRNLRLRNSQLSLQCDELGCEFLQFTEKRES</sequence>
<dbReference type="GO" id="GO:0004930">
    <property type="term" value="F:G protein-coupled receptor activity"/>
    <property type="evidence" value="ECO:0007669"/>
    <property type="project" value="UniProtKB-KW"/>
</dbReference>
<name>A0A2B4SUU8_STYPI</name>
<comment type="similarity">
    <text evidence="8">Belongs to the G-protein coupled receptor 1 family.</text>
</comment>
<protein>
    <submittedName>
        <fullName evidence="11">Melanopsin-B</fullName>
    </submittedName>
</protein>
<keyword evidence="2 8" id="KW-0812">Transmembrane</keyword>
<feature type="transmembrane region" description="Helical" evidence="9">
    <location>
        <begin position="25"/>
        <end position="46"/>
    </location>
</feature>
<feature type="transmembrane region" description="Helical" evidence="9">
    <location>
        <begin position="237"/>
        <end position="261"/>
    </location>
</feature>
<feature type="transmembrane region" description="Helical" evidence="9">
    <location>
        <begin position="177"/>
        <end position="202"/>
    </location>
</feature>
<dbReference type="CDD" id="cd00637">
    <property type="entry name" value="7tm_classA_rhodopsin-like"/>
    <property type="match status" value="1"/>
</dbReference>
<gene>
    <name evidence="11" type="primary">opn4b</name>
    <name evidence="11" type="ORF">AWC38_SpisGene1974</name>
</gene>
<keyword evidence="6 8" id="KW-0675">Receptor</keyword>
<dbReference type="PANTHER" id="PTHR24240">
    <property type="entry name" value="OPSIN"/>
    <property type="match status" value="1"/>
</dbReference>
<keyword evidence="7 8" id="KW-0807">Transducer</keyword>
<keyword evidence="12" id="KW-1185">Reference proteome</keyword>
<dbReference type="InterPro" id="IPR000276">
    <property type="entry name" value="GPCR_Rhodpsn"/>
</dbReference>
<dbReference type="SUPFAM" id="SSF81321">
    <property type="entry name" value="Family A G protein-coupled receptor-like"/>
    <property type="match status" value="1"/>
</dbReference>
<feature type="transmembrane region" description="Helical" evidence="9">
    <location>
        <begin position="137"/>
        <end position="157"/>
    </location>
</feature>
<feature type="domain" description="G-protein coupled receptors family 1 profile" evidence="10">
    <location>
        <begin position="37"/>
        <end position="291"/>
    </location>
</feature>
<evidence type="ECO:0000256" key="4">
    <source>
        <dbReference type="ARBA" id="ARBA00023040"/>
    </source>
</evidence>
<evidence type="ECO:0000313" key="12">
    <source>
        <dbReference type="Proteomes" id="UP000225706"/>
    </source>
</evidence>
<evidence type="ECO:0000256" key="6">
    <source>
        <dbReference type="ARBA" id="ARBA00023170"/>
    </source>
</evidence>
<dbReference type="InterPro" id="IPR057926">
    <property type="entry name" value="QRICH1_dom"/>
</dbReference>
<reference evidence="12" key="1">
    <citation type="journal article" date="2017" name="bioRxiv">
        <title>Comparative analysis of the genomes of Stylophora pistillata and Acropora digitifera provides evidence for extensive differences between species of corals.</title>
        <authorList>
            <person name="Voolstra C.R."/>
            <person name="Li Y."/>
            <person name="Liew Y.J."/>
            <person name="Baumgarten S."/>
            <person name="Zoccola D."/>
            <person name="Flot J.-F."/>
            <person name="Tambutte S."/>
            <person name="Allemand D."/>
            <person name="Aranda M."/>
        </authorList>
    </citation>
    <scope>NUCLEOTIDE SEQUENCE [LARGE SCALE GENOMIC DNA]</scope>
</reference>
<comment type="caution">
    <text evidence="11">The sequence shown here is derived from an EMBL/GenBank/DDBJ whole genome shotgun (WGS) entry which is preliminary data.</text>
</comment>
<dbReference type="Gene3D" id="1.20.1070.10">
    <property type="entry name" value="Rhodopsin 7-helix transmembrane proteins"/>
    <property type="match status" value="1"/>
</dbReference>
<evidence type="ECO:0000256" key="8">
    <source>
        <dbReference type="RuleBase" id="RU000688"/>
    </source>
</evidence>
<dbReference type="PROSITE" id="PS50262">
    <property type="entry name" value="G_PROTEIN_RECEP_F1_2"/>
    <property type="match status" value="1"/>
</dbReference>
<dbReference type="SMART" id="SM01381">
    <property type="entry name" value="7TM_GPCR_Srsx"/>
    <property type="match status" value="1"/>
</dbReference>
<dbReference type="EMBL" id="LSMT01000015">
    <property type="protein sequence ID" value="PFX33116.1"/>
    <property type="molecule type" value="Genomic_DNA"/>
</dbReference>
<proteinExistence type="inferred from homology"/>
<dbReference type="InterPro" id="IPR050125">
    <property type="entry name" value="GPCR_opsins"/>
</dbReference>
<evidence type="ECO:0000259" key="10">
    <source>
        <dbReference type="PROSITE" id="PS50262"/>
    </source>
</evidence>
<dbReference type="AlphaFoldDB" id="A0A2B4SUU8"/>
<feature type="transmembrane region" description="Helical" evidence="9">
    <location>
        <begin position="95"/>
        <end position="116"/>
    </location>
</feature>
<dbReference type="Pfam" id="PF25561">
    <property type="entry name" value="QRICH1"/>
    <property type="match status" value="1"/>
</dbReference>
<dbReference type="OrthoDB" id="10044919at2759"/>
<dbReference type="Proteomes" id="UP000225706">
    <property type="component" value="Unassembled WGS sequence"/>
</dbReference>
<dbReference type="InterPro" id="IPR017452">
    <property type="entry name" value="GPCR_Rhodpsn_7TM"/>
</dbReference>
<feature type="transmembrane region" description="Helical" evidence="9">
    <location>
        <begin position="273"/>
        <end position="294"/>
    </location>
</feature>
<dbReference type="STRING" id="50429.A0A2B4SUU8"/>
<dbReference type="GO" id="GO:0016020">
    <property type="term" value="C:membrane"/>
    <property type="evidence" value="ECO:0007669"/>
    <property type="project" value="UniProtKB-SubCell"/>
</dbReference>